<sequence length="148" mass="15332">MQARTTILTFILVFTALAGLASPAPPSSAGIVATPATHEKEATPATASGSTGNVAEKKGTSGQTADAHTAGQQSKPTRTSSEPTSENTGANKKGDEHATWDRKPLIARRSFTLASPLPITPRTPHDAQAARAHAINPNIPQPTKFPCC</sequence>
<dbReference type="AlphaFoldDB" id="A0A2S4W2P0"/>
<comment type="caution">
    <text evidence="3">The sequence shown here is derived from an EMBL/GenBank/DDBJ whole genome shotgun (WGS) entry which is preliminary data.</text>
</comment>
<evidence type="ECO:0000313" key="4">
    <source>
        <dbReference type="Proteomes" id="UP000239156"/>
    </source>
</evidence>
<evidence type="ECO:0008006" key="5">
    <source>
        <dbReference type="Google" id="ProtNLM"/>
    </source>
</evidence>
<feature type="compositionally biased region" description="Basic and acidic residues" evidence="1">
    <location>
        <begin position="92"/>
        <end position="103"/>
    </location>
</feature>
<accession>A0A2S4W2P0</accession>
<name>A0A2S4W2P0_9BASI</name>
<feature type="signal peptide" evidence="2">
    <location>
        <begin position="1"/>
        <end position="23"/>
    </location>
</feature>
<reference evidence="3" key="1">
    <citation type="submission" date="2017-12" db="EMBL/GenBank/DDBJ databases">
        <title>Gene loss provides genomic basis for host adaptation in cereal stripe rust fungi.</title>
        <authorList>
            <person name="Xia C."/>
        </authorList>
    </citation>
    <scope>NUCLEOTIDE SEQUENCE [LARGE SCALE GENOMIC DNA]</scope>
    <source>
        <strain evidence="3">93-210</strain>
    </source>
</reference>
<feature type="region of interest" description="Disordered" evidence="1">
    <location>
        <begin position="23"/>
        <end position="103"/>
    </location>
</feature>
<evidence type="ECO:0000256" key="2">
    <source>
        <dbReference type="SAM" id="SignalP"/>
    </source>
</evidence>
<feature type="compositionally biased region" description="Polar residues" evidence="1">
    <location>
        <begin position="60"/>
        <end position="90"/>
    </location>
</feature>
<dbReference type="Proteomes" id="UP000239156">
    <property type="component" value="Unassembled WGS sequence"/>
</dbReference>
<dbReference type="VEuPathDB" id="FungiDB:PSTT_01591"/>
<proteinExistence type="predicted"/>
<keyword evidence="2" id="KW-0732">Signal</keyword>
<gene>
    <name evidence="3" type="ORF">PSTT_01591</name>
</gene>
<feature type="chain" id="PRO_5015672582" description="Secreted protein" evidence="2">
    <location>
        <begin position="24"/>
        <end position="148"/>
    </location>
</feature>
<protein>
    <recommendedName>
        <fullName evidence="5">Secreted protein</fullName>
    </recommendedName>
</protein>
<dbReference type="EMBL" id="PKSL01000009">
    <property type="protein sequence ID" value="POW16055.1"/>
    <property type="molecule type" value="Genomic_DNA"/>
</dbReference>
<evidence type="ECO:0000313" key="3">
    <source>
        <dbReference type="EMBL" id="POW16055.1"/>
    </source>
</evidence>
<organism evidence="3 4">
    <name type="scientific">Puccinia striiformis</name>
    <dbReference type="NCBI Taxonomy" id="27350"/>
    <lineage>
        <taxon>Eukaryota</taxon>
        <taxon>Fungi</taxon>
        <taxon>Dikarya</taxon>
        <taxon>Basidiomycota</taxon>
        <taxon>Pucciniomycotina</taxon>
        <taxon>Pucciniomycetes</taxon>
        <taxon>Pucciniales</taxon>
        <taxon>Pucciniaceae</taxon>
        <taxon>Puccinia</taxon>
    </lineage>
</organism>
<keyword evidence="4" id="KW-1185">Reference proteome</keyword>
<evidence type="ECO:0000256" key="1">
    <source>
        <dbReference type="SAM" id="MobiDB-lite"/>
    </source>
</evidence>